<dbReference type="Pfam" id="PF13527">
    <property type="entry name" value="Acetyltransf_9"/>
    <property type="match status" value="1"/>
</dbReference>
<proteinExistence type="predicted"/>
<evidence type="ECO:0000313" key="2">
    <source>
        <dbReference type="EMBL" id="GES28194.1"/>
    </source>
</evidence>
<evidence type="ECO:0000313" key="3">
    <source>
        <dbReference type="Proteomes" id="UP000325598"/>
    </source>
</evidence>
<keyword evidence="3" id="KW-1185">Reference proteome</keyword>
<protein>
    <recommendedName>
        <fullName evidence="1">N-acetyltransferase domain-containing protein</fullName>
    </recommendedName>
</protein>
<dbReference type="InterPro" id="IPR016181">
    <property type="entry name" value="Acyl_CoA_acyltransferase"/>
</dbReference>
<dbReference type="GO" id="GO:0016747">
    <property type="term" value="F:acyltransferase activity, transferring groups other than amino-acyl groups"/>
    <property type="evidence" value="ECO:0007669"/>
    <property type="project" value="InterPro"/>
</dbReference>
<dbReference type="Gene3D" id="3.40.630.30">
    <property type="match status" value="1"/>
</dbReference>
<organism evidence="2 3">
    <name type="scientific">Streptomyces angustmyceticus</name>
    <dbReference type="NCBI Taxonomy" id="285578"/>
    <lineage>
        <taxon>Bacteria</taxon>
        <taxon>Bacillati</taxon>
        <taxon>Actinomycetota</taxon>
        <taxon>Actinomycetes</taxon>
        <taxon>Kitasatosporales</taxon>
        <taxon>Streptomycetaceae</taxon>
        <taxon>Streptomyces</taxon>
    </lineage>
</organism>
<dbReference type="EMBL" id="BLAG01000004">
    <property type="protein sequence ID" value="GES28194.1"/>
    <property type="molecule type" value="Genomic_DNA"/>
</dbReference>
<comment type="caution">
    <text evidence="2">The sequence shown here is derived from an EMBL/GenBank/DDBJ whole genome shotgun (WGS) entry which is preliminary data.</text>
</comment>
<feature type="domain" description="N-acetyltransferase" evidence="1">
    <location>
        <begin position="2"/>
        <end position="144"/>
    </location>
</feature>
<dbReference type="RefSeq" id="WP_223659549.1">
    <property type="nucleotide sequence ID" value="NZ_BLAG01000004.1"/>
</dbReference>
<dbReference type="AlphaFoldDB" id="A0A5J4L5X3"/>
<accession>A0A5J4L5X3</accession>
<gene>
    <name evidence="2" type="ORF">San01_06810</name>
</gene>
<dbReference type="Proteomes" id="UP000325598">
    <property type="component" value="Unassembled WGS sequence"/>
</dbReference>
<name>A0A5J4L5X3_9ACTN</name>
<dbReference type="InterPro" id="IPR000182">
    <property type="entry name" value="GNAT_dom"/>
</dbReference>
<evidence type="ECO:0000259" key="1">
    <source>
        <dbReference type="PROSITE" id="PS51186"/>
    </source>
</evidence>
<dbReference type="PROSITE" id="PS51186">
    <property type="entry name" value="GNAT"/>
    <property type="match status" value="1"/>
</dbReference>
<sequence>MVRLARYSTAELREIAGDDEDPFGVAEAGLTWLPKQEHFGIRREGRLVAHTGLVTLPLAVGPVETEVVGFGGVLVAPGLRGHGLARLVVSGALEHARTSGPECGLLFCRPHLVPLYQRLGWRTLEEDVHVEQPGGPVVMPLRTMWIPLRDGARWPGGSGPVRLLSLPM</sequence>
<dbReference type="SUPFAM" id="SSF55729">
    <property type="entry name" value="Acyl-CoA N-acyltransferases (Nat)"/>
    <property type="match status" value="1"/>
</dbReference>
<dbReference type="GeneID" id="96749420"/>
<reference evidence="2 3" key="1">
    <citation type="submission" date="2019-10" db="EMBL/GenBank/DDBJ databases">
        <title>Whole genome shotgun sequence of Streptomyces angustmyceticus NBRC 3934.</title>
        <authorList>
            <person name="Hosoyama A."/>
            <person name="Ichikawa N."/>
            <person name="Kimura A."/>
            <person name="Kitahashi Y."/>
            <person name="Komaki H."/>
            <person name="Uohara A."/>
        </authorList>
    </citation>
    <scope>NUCLEOTIDE SEQUENCE [LARGE SCALE GENOMIC DNA]</scope>
    <source>
        <strain evidence="2 3">NBRC 3934</strain>
    </source>
</reference>